<dbReference type="InterPro" id="IPR000028">
    <property type="entry name" value="Chloroperoxidase"/>
</dbReference>
<name>A0A0C9V8I6_SPHS4</name>
<dbReference type="Gene3D" id="1.10.489.10">
    <property type="entry name" value="Chloroperoxidase-like"/>
    <property type="match status" value="1"/>
</dbReference>
<evidence type="ECO:0000256" key="4">
    <source>
        <dbReference type="ARBA" id="ARBA00022723"/>
    </source>
</evidence>
<dbReference type="PANTHER" id="PTHR33577">
    <property type="entry name" value="STERIGMATOCYSTIN BIOSYNTHESIS PEROXIDASE STCC-RELATED"/>
    <property type="match status" value="1"/>
</dbReference>
<keyword evidence="2" id="KW-0575">Peroxidase</keyword>
<keyword evidence="8" id="KW-0732">Signal</keyword>
<evidence type="ECO:0000256" key="7">
    <source>
        <dbReference type="ARBA" id="ARBA00025795"/>
    </source>
</evidence>
<proteinExistence type="inferred from homology"/>
<accession>A0A0C9V8I6</accession>
<dbReference type="PANTHER" id="PTHR33577:SF16">
    <property type="entry name" value="HEME HALOPEROXIDASE FAMILY PROFILE DOMAIN-CONTAINING PROTEIN"/>
    <property type="match status" value="1"/>
</dbReference>
<dbReference type="AlphaFoldDB" id="A0A0C9V8I6"/>
<dbReference type="Pfam" id="PF01328">
    <property type="entry name" value="Peroxidase_2"/>
    <property type="match status" value="1"/>
</dbReference>
<evidence type="ECO:0000313" key="11">
    <source>
        <dbReference type="Proteomes" id="UP000054279"/>
    </source>
</evidence>
<comment type="cofactor">
    <cofactor evidence="1">
        <name>heme b</name>
        <dbReference type="ChEBI" id="CHEBI:60344"/>
    </cofactor>
</comment>
<evidence type="ECO:0000256" key="6">
    <source>
        <dbReference type="ARBA" id="ARBA00023004"/>
    </source>
</evidence>
<evidence type="ECO:0000259" key="9">
    <source>
        <dbReference type="PROSITE" id="PS51405"/>
    </source>
</evidence>
<evidence type="ECO:0000256" key="5">
    <source>
        <dbReference type="ARBA" id="ARBA00023002"/>
    </source>
</evidence>
<comment type="similarity">
    <text evidence="7">Belongs to the chloroperoxidase family.</text>
</comment>
<feature type="chain" id="PRO_5002214850" description="Heme haloperoxidase family profile domain-containing protein" evidence="8">
    <location>
        <begin position="20"/>
        <end position="371"/>
    </location>
</feature>
<keyword evidence="3" id="KW-0349">Heme</keyword>
<reference evidence="10 11" key="1">
    <citation type="submission" date="2014-06" db="EMBL/GenBank/DDBJ databases">
        <title>Evolutionary Origins and Diversification of the Mycorrhizal Mutualists.</title>
        <authorList>
            <consortium name="DOE Joint Genome Institute"/>
            <consortium name="Mycorrhizal Genomics Consortium"/>
            <person name="Kohler A."/>
            <person name="Kuo A."/>
            <person name="Nagy L.G."/>
            <person name="Floudas D."/>
            <person name="Copeland A."/>
            <person name="Barry K.W."/>
            <person name="Cichocki N."/>
            <person name="Veneault-Fourrey C."/>
            <person name="LaButti K."/>
            <person name="Lindquist E.A."/>
            <person name="Lipzen A."/>
            <person name="Lundell T."/>
            <person name="Morin E."/>
            <person name="Murat C."/>
            <person name="Riley R."/>
            <person name="Ohm R."/>
            <person name="Sun H."/>
            <person name="Tunlid A."/>
            <person name="Henrissat B."/>
            <person name="Grigoriev I.V."/>
            <person name="Hibbett D.S."/>
            <person name="Martin F."/>
        </authorList>
    </citation>
    <scope>NUCLEOTIDE SEQUENCE [LARGE SCALE GENOMIC DNA]</scope>
    <source>
        <strain evidence="10 11">SS14</strain>
    </source>
</reference>
<dbReference type="GO" id="GO:0004601">
    <property type="term" value="F:peroxidase activity"/>
    <property type="evidence" value="ECO:0007669"/>
    <property type="project" value="UniProtKB-KW"/>
</dbReference>
<evidence type="ECO:0000256" key="2">
    <source>
        <dbReference type="ARBA" id="ARBA00022559"/>
    </source>
</evidence>
<organism evidence="10 11">
    <name type="scientific">Sphaerobolus stellatus (strain SS14)</name>
    <dbReference type="NCBI Taxonomy" id="990650"/>
    <lineage>
        <taxon>Eukaryota</taxon>
        <taxon>Fungi</taxon>
        <taxon>Dikarya</taxon>
        <taxon>Basidiomycota</taxon>
        <taxon>Agaricomycotina</taxon>
        <taxon>Agaricomycetes</taxon>
        <taxon>Phallomycetidae</taxon>
        <taxon>Geastrales</taxon>
        <taxon>Sphaerobolaceae</taxon>
        <taxon>Sphaerobolus</taxon>
    </lineage>
</organism>
<protein>
    <recommendedName>
        <fullName evidence="9">Heme haloperoxidase family profile domain-containing protein</fullName>
    </recommendedName>
</protein>
<dbReference type="InterPro" id="IPR036851">
    <property type="entry name" value="Chloroperoxidase-like_sf"/>
</dbReference>
<evidence type="ECO:0000256" key="3">
    <source>
        <dbReference type="ARBA" id="ARBA00022617"/>
    </source>
</evidence>
<dbReference type="Proteomes" id="UP000054279">
    <property type="component" value="Unassembled WGS sequence"/>
</dbReference>
<dbReference type="GO" id="GO:0046872">
    <property type="term" value="F:metal ion binding"/>
    <property type="evidence" value="ECO:0007669"/>
    <property type="project" value="UniProtKB-KW"/>
</dbReference>
<keyword evidence="11" id="KW-1185">Reference proteome</keyword>
<dbReference type="EMBL" id="KN837210">
    <property type="protein sequence ID" value="KIJ33636.1"/>
    <property type="molecule type" value="Genomic_DNA"/>
</dbReference>
<dbReference type="SUPFAM" id="SSF47571">
    <property type="entry name" value="Cloroperoxidase"/>
    <property type="match status" value="1"/>
</dbReference>
<gene>
    <name evidence="10" type="ORF">M422DRAFT_264403</name>
</gene>
<dbReference type="PROSITE" id="PS51405">
    <property type="entry name" value="HEME_HALOPEROXIDASE"/>
    <property type="match status" value="1"/>
</dbReference>
<evidence type="ECO:0000313" key="10">
    <source>
        <dbReference type="EMBL" id="KIJ33636.1"/>
    </source>
</evidence>
<dbReference type="OrthoDB" id="2542103at2759"/>
<feature type="signal peptide" evidence="8">
    <location>
        <begin position="1"/>
        <end position="19"/>
    </location>
</feature>
<feature type="domain" description="Heme haloperoxidase family profile" evidence="9">
    <location>
        <begin position="64"/>
        <end position="289"/>
    </location>
</feature>
<keyword evidence="6" id="KW-0408">Iron</keyword>
<keyword evidence="5" id="KW-0560">Oxidoreductase</keyword>
<evidence type="ECO:0000256" key="1">
    <source>
        <dbReference type="ARBA" id="ARBA00001970"/>
    </source>
</evidence>
<sequence>MAKFTTLLALSVLAIQAVAFPQHQPLAGLTERELEDLLPRFKPVVPPPPPGPPKDTSVKLVNDKDHPYEPLRKGDIRGPCPGLNTLASHGYLPRNGVVTPAQIINAVQDGFGMDNELAILLAYSTMLTDGNVVTNLMSIGQKTPLTGPDPPAPAIVGGLNTHGTFEGDAGLTRADFFFGDNHSFNQTLFNEFVEFSNKFGGGVYNQTVAAEYRFFRIQQSTAENPTFTFVTPRFVTAYRESVFPFIFFVDGRKADGQLSMKDAFGFFNESRMPDGFHRADGSKTADLVGNASDAIFAAHPVQPGANAGKVNTYTPDPNSPTDDCGLYETFVNLMVKQYPNPQGVLRTNLNLNLGFFFQGFPGCTQLFPFGQ</sequence>
<keyword evidence="4" id="KW-0479">Metal-binding</keyword>
<dbReference type="HOGENOM" id="CLU_029871_0_0_1"/>
<evidence type="ECO:0000256" key="8">
    <source>
        <dbReference type="SAM" id="SignalP"/>
    </source>
</evidence>